<protein>
    <submittedName>
        <fullName evidence="1">Uncharacterized protein</fullName>
    </submittedName>
</protein>
<organism evidence="1 2">
    <name type="scientific">Lysinibacillus zambalensis</name>
    <dbReference type="NCBI Taxonomy" id="3160866"/>
    <lineage>
        <taxon>Bacteria</taxon>
        <taxon>Bacillati</taxon>
        <taxon>Bacillota</taxon>
        <taxon>Bacilli</taxon>
        <taxon>Bacillales</taxon>
        <taxon>Bacillaceae</taxon>
        <taxon>Lysinibacillus</taxon>
    </lineage>
</organism>
<accession>A0ABV1MYP8</accession>
<reference evidence="1 2" key="1">
    <citation type="submission" date="2024-06" db="EMBL/GenBank/DDBJ databases">
        <title>Lysinibacillus zambalefons sp. nov., a Novel Firmicute Isolated from the Poon Bato Zambales Hyperalkaline Spring.</title>
        <authorList>
            <person name="Aja J.A."/>
            <person name="Lazaro J.E.H."/>
            <person name="Llorin L.D."/>
            <person name="Lim K.R."/>
            <person name="Teodosio J."/>
            <person name="Dalisay D.S."/>
        </authorList>
    </citation>
    <scope>NUCLEOTIDE SEQUENCE [LARGE SCALE GENOMIC DNA]</scope>
    <source>
        <strain evidence="1 2">M3</strain>
    </source>
</reference>
<name>A0ABV1MYP8_9BACI</name>
<sequence>MYAYISLKAKRAPMLLGFFMLKEKESKKDKGLVSSAIWMAESTVSEKVLLIHHKGWNKTYAIV</sequence>
<proteinExistence type="predicted"/>
<gene>
    <name evidence="1" type="ORF">ABNX05_23565</name>
</gene>
<dbReference type="Proteomes" id="UP001478862">
    <property type="component" value="Unassembled WGS sequence"/>
</dbReference>
<dbReference type="EMBL" id="JBEGDG010000029">
    <property type="protein sequence ID" value="MEQ6357586.1"/>
    <property type="molecule type" value="Genomic_DNA"/>
</dbReference>
<dbReference type="RefSeq" id="WP_349661915.1">
    <property type="nucleotide sequence ID" value="NZ_JBEGDG010000029.1"/>
</dbReference>
<comment type="caution">
    <text evidence="1">The sequence shown here is derived from an EMBL/GenBank/DDBJ whole genome shotgun (WGS) entry which is preliminary data.</text>
</comment>
<evidence type="ECO:0000313" key="2">
    <source>
        <dbReference type="Proteomes" id="UP001478862"/>
    </source>
</evidence>
<keyword evidence="2" id="KW-1185">Reference proteome</keyword>
<evidence type="ECO:0000313" key="1">
    <source>
        <dbReference type="EMBL" id="MEQ6357586.1"/>
    </source>
</evidence>